<keyword evidence="3" id="KW-1185">Reference proteome</keyword>
<comment type="caution">
    <text evidence="2">The sequence shown here is derived from an EMBL/GenBank/DDBJ whole genome shotgun (WGS) entry which is preliminary data.</text>
</comment>
<accession>A0A927AXU8</accession>
<dbReference type="RefSeq" id="WP_191037387.1">
    <property type="nucleotide sequence ID" value="NZ_JACXAA010000001.1"/>
</dbReference>
<name>A0A927AXU8_9BACT</name>
<sequence length="146" mass="16985">MQEGLSEFIKESLRQSLPENKQIILGTVPDSIVQQVVIECGIDLTNYMFTIDTYAIRHIMKSHGNPQKKEARGQKAITTDDFELIYQIINDSDVVFYDGKNRIGREVIQFQKRIGDRYIILKEVRNGRKQLALNSMRIIKIKRNQD</sequence>
<evidence type="ECO:0000259" key="1">
    <source>
        <dbReference type="Pfam" id="PF18812"/>
    </source>
</evidence>
<evidence type="ECO:0000313" key="2">
    <source>
        <dbReference type="EMBL" id="MBD2751753.1"/>
    </source>
</evidence>
<proteinExistence type="predicted"/>
<dbReference type="InterPro" id="IPR041301">
    <property type="entry name" value="PBECR3"/>
</dbReference>
<protein>
    <recommendedName>
        <fullName evidence="1">Phage-Barnase-EndoU-ColicinE5/D-RelE like nuclease 3 domain-containing protein</fullName>
    </recommendedName>
</protein>
<organism evidence="2 3">
    <name type="scientific">Spirosoma validum</name>
    <dbReference type="NCBI Taxonomy" id="2771355"/>
    <lineage>
        <taxon>Bacteria</taxon>
        <taxon>Pseudomonadati</taxon>
        <taxon>Bacteroidota</taxon>
        <taxon>Cytophagia</taxon>
        <taxon>Cytophagales</taxon>
        <taxon>Cytophagaceae</taxon>
        <taxon>Spirosoma</taxon>
    </lineage>
</organism>
<gene>
    <name evidence="2" type="ORF">IC230_02525</name>
</gene>
<dbReference type="AlphaFoldDB" id="A0A927AXU8"/>
<dbReference type="EMBL" id="JACXAA010000001">
    <property type="protein sequence ID" value="MBD2751753.1"/>
    <property type="molecule type" value="Genomic_DNA"/>
</dbReference>
<reference evidence="2" key="1">
    <citation type="submission" date="2020-09" db="EMBL/GenBank/DDBJ databases">
        <authorList>
            <person name="Kim M.K."/>
        </authorList>
    </citation>
    <scope>NUCLEOTIDE SEQUENCE</scope>
    <source>
        <strain evidence="2">BT704</strain>
    </source>
</reference>
<dbReference type="Pfam" id="PF18812">
    <property type="entry name" value="PBECR3"/>
    <property type="match status" value="1"/>
</dbReference>
<evidence type="ECO:0000313" key="3">
    <source>
        <dbReference type="Proteomes" id="UP000653797"/>
    </source>
</evidence>
<dbReference type="Proteomes" id="UP000653797">
    <property type="component" value="Unassembled WGS sequence"/>
</dbReference>
<feature type="domain" description="Phage-Barnase-EndoU-ColicinE5/D-RelE like nuclease 3" evidence="1">
    <location>
        <begin position="38"/>
        <end position="144"/>
    </location>
</feature>